<dbReference type="FunFam" id="3.40.50.2000:FF:000055">
    <property type="entry name" value="Glycosyltransferase"/>
    <property type="match status" value="1"/>
</dbReference>
<dbReference type="PANTHER" id="PTHR11926">
    <property type="entry name" value="GLUCOSYL/GLUCURONOSYL TRANSFERASES"/>
    <property type="match status" value="1"/>
</dbReference>
<name>A0AAE0E6I8_9ROSI</name>
<comment type="caution">
    <text evidence="4">The sequence shown here is derived from an EMBL/GenBank/DDBJ whole genome shotgun (WGS) entry which is preliminary data.</text>
</comment>
<gene>
    <name evidence="4" type="ORF">Dsin_016004</name>
</gene>
<evidence type="ECO:0000256" key="2">
    <source>
        <dbReference type="ARBA" id="ARBA00022676"/>
    </source>
</evidence>
<dbReference type="AlphaFoldDB" id="A0AAE0E6I8"/>
<dbReference type="SUPFAM" id="SSF53756">
    <property type="entry name" value="UDP-Glycosyltransferase/glycogen phosphorylase"/>
    <property type="match status" value="2"/>
</dbReference>
<dbReference type="InterPro" id="IPR002213">
    <property type="entry name" value="UDP_glucos_trans"/>
</dbReference>
<dbReference type="PROSITE" id="PS00375">
    <property type="entry name" value="UDPGT"/>
    <property type="match status" value="2"/>
</dbReference>
<organism evidence="4 5">
    <name type="scientific">Dipteronia sinensis</name>
    <dbReference type="NCBI Taxonomy" id="43782"/>
    <lineage>
        <taxon>Eukaryota</taxon>
        <taxon>Viridiplantae</taxon>
        <taxon>Streptophyta</taxon>
        <taxon>Embryophyta</taxon>
        <taxon>Tracheophyta</taxon>
        <taxon>Spermatophyta</taxon>
        <taxon>Magnoliopsida</taxon>
        <taxon>eudicotyledons</taxon>
        <taxon>Gunneridae</taxon>
        <taxon>Pentapetalae</taxon>
        <taxon>rosids</taxon>
        <taxon>malvids</taxon>
        <taxon>Sapindales</taxon>
        <taxon>Sapindaceae</taxon>
        <taxon>Hippocastanoideae</taxon>
        <taxon>Acereae</taxon>
        <taxon>Dipteronia</taxon>
    </lineage>
</organism>
<comment type="similarity">
    <text evidence="1">Belongs to the UDP-glycosyltransferase family.</text>
</comment>
<dbReference type="Proteomes" id="UP001281410">
    <property type="component" value="Unassembled WGS sequence"/>
</dbReference>
<evidence type="ECO:0000256" key="3">
    <source>
        <dbReference type="ARBA" id="ARBA00022679"/>
    </source>
</evidence>
<dbReference type="PANTHER" id="PTHR11926:SF1365">
    <property type="entry name" value="GLYCOSYLTRANSFERASE"/>
    <property type="match status" value="1"/>
</dbReference>
<evidence type="ECO:0008006" key="6">
    <source>
        <dbReference type="Google" id="ProtNLM"/>
    </source>
</evidence>
<dbReference type="FunFam" id="3.40.50.2000:FF:000027">
    <property type="entry name" value="Glycosyltransferase"/>
    <property type="match status" value="2"/>
</dbReference>
<reference evidence="4" key="1">
    <citation type="journal article" date="2023" name="Plant J.">
        <title>Genome sequences and population genomics provide insights into the demographic history, inbreeding, and mutation load of two 'living fossil' tree species of Dipteronia.</title>
        <authorList>
            <person name="Feng Y."/>
            <person name="Comes H.P."/>
            <person name="Chen J."/>
            <person name="Zhu S."/>
            <person name="Lu R."/>
            <person name="Zhang X."/>
            <person name="Li P."/>
            <person name="Qiu J."/>
            <person name="Olsen K.M."/>
            <person name="Qiu Y."/>
        </authorList>
    </citation>
    <scope>NUCLEOTIDE SEQUENCE</scope>
    <source>
        <strain evidence="4">NBL</strain>
    </source>
</reference>
<keyword evidence="5" id="KW-1185">Reference proteome</keyword>
<evidence type="ECO:0000313" key="5">
    <source>
        <dbReference type="Proteomes" id="UP001281410"/>
    </source>
</evidence>
<sequence>MRLKDLPSFMRVTDLNDIMYDFLKSEAENCMNSSTVILNTFDELEQQDLDVIASKCPNIYTIGPLSLLGRHLPESNNYFKSFSSSLWKEDSDCLKWLDKRDPNSVVYVNYGSITVMSEQHLKEFAWGLANSKHPFLWIVRPDVVMGGDDSAVLPQEYFEEIKDRGLVVSWCSQDQVLLHPSVGAFLTHCGWNSTLESIISGKPVICWPFSSEQQTNCRYACTTWEIGMEVNQDVKRDDIEALVKEMMEGKKGKKMRKNVIEWGKKALAATEIGGKSYNNFDRCIREALRQATKCHAVCIPYPAQGHVTPMMQLAKLLHYKGFHITFVNTEFNHRRLIRSKGPDALKGLPDFKFESIPDGLPPSDRDATQDIPALCDSTRKTCLGPFLELLKKLNSSGKVPPVTCVVADAVMSFGAKAARVLGIPDVTIWTASACGLVGYWQYAQLVKSGIIPFKDENFLTDGTLDAPLDWIHGMSSAMRLKDLPSFMRVTDLNDIMYDFLKSEAENCMNSSTVILNTFDELEQQDLDVIASKCPNIYTIGPLSLLGRHLPESNNDFKSFSSSLWKEDSDCLKWLDKRDPNSVVYVNYGSITVMSEQHLKEFAWGLANSKRPFLWIVRPDVVMGDSAILPQEYFEEIKDRGLVASWCSQDQVLLHPSVGVFLTHCGWNSTIESISAGKPVICWPFFAEQQTNCRYACTTWAIGMEVNQDVKREDIQALVKEMMEGEEGKKMKENAFEWGKKAMATTEIGGKSYDNFERCIKEALRHGDN</sequence>
<dbReference type="Gene3D" id="3.40.50.2000">
    <property type="entry name" value="Glycogen Phosphorylase B"/>
    <property type="match status" value="4"/>
</dbReference>
<dbReference type="GO" id="GO:0080043">
    <property type="term" value="F:quercetin 3-O-glucosyltransferase activity"/>
    <property type="evidence" value="ECO:0007669"/>
    <property type="project" value="TreeGrafter"/>
</dbReference>
<evidence type="ECO:0000313" key="4">
    <source>
        <dbReference type="EMBL" id="KAK3211298.1"/>
    </source>
</evidence>
<dbReference type="EMBL" id="JANJYJ010000005">
    <property type="protein sequence ID" value="KAK3211298.1"/>
    <property type="molecule type" value="Genomic_DNA"/>
</dbReference>
<dbReference type="CDD" id="cd03784">
    <property type="entry name" value="GT1_Gtf-like"/>
    <property type="match status" value="2"/>
</dbReference>
<dbReference type="InterPro" id="IPR035595">
    <property type="entry name" value="UDP_glycos_trans_CS"/>
</dbReference>
<dbReference type="Pfam" id="PF00201">
    <property type="entry name" value="UDPGT"/>
    <property type="match status" value="2"/>
</dbReference>
<accession>A0AAE0E6I8</accession>
<proteinExistence type="inferred from homology"/>
<dbReference type="GO" id="GO:0080044">
    <property type="term" value="F:quercetin 7-O-glucosyltransferase activity"/>
    <property type="evidence" value="ECO:0007669"/>
    <property type="project" value="TreeGrafter"/>
</dbReference>
<keyword evidence="2" id="KW-0328">Glycosyltransferase</keyword>
<keyword evidence="3" id="KW-0808">Transferase</keyword>
<protein>
    <recommendedName>
        <fullName evidence="6">UDP-glycosyltransferase</fullName>
    </recommendedName>
</protein>
<evidence type="ECO:0000256" key="1">
    <source>
        <dbReference type="ARBA" id="ARBA00009995"/>
    </source>
</evidence>